<reference evidence="1 2" key="1">
    <citation type="submission" date="2016-04" db="EMBL/GenBank/DDBJ databases">
        <title>A degradative enzymes factory behind the ericoid mycorrhizal symbiosis.</title>
        <authorList>
            <consortium name="DOE Joint Genome Institute"/>
            <person name="Martino E."/>
            <person name="Morin E."/>
            <person name="Grelet G."/>
            <person name="Kuo A."/>
            <person name="Kohler A."/>
            <person name="Daghino S."/>
            <person name="Barry K."/>
            <person name="Choi C."/>
            <person name="Cichocki N."/>
            <person name="Clum A."/>
            <person name="Copeland A."/>
            <person name="Hainaut M."/>
            <person name="Haridas S."/>
            <person name="Labutti K."/>
            <person name="Lindquist E."/>
            <person name="Lipzen A."/>
            <person name="Khouja H.-R."/>
            <person name="Murat C."/>
            <person name="Ohm R."/>
            <person name="Olson A."/>
            <person name="Spatafora J."/>
            <person name="Veneault-Fourrey C."/>
            <person name="Henrissat B."/>
            <person name="Grigoriev I."/>
            <person name="Martin F."/>
            <person name="Perotto S."/>
        </authorList>
    </citation>
    <scope>NUCLEOTIDE SEQUENCE [LARGE SCALE GENOMIC DNA]</scope>
    <source>
        <strain evidence="1 2">E</strain>
    </source>
</reference>
<name>A0A2J6TCX5_9HELO</name>
<evidence type="ECO:0000313" key="2">
    <source>
        <dbReference type="Proteomes" id="UP000235371"/>
    </source>
</evidence>
<dbReference type="GeneID" id="36580431"/>
<proteinExistence type="predicted"/>
<dbReference type="Proteomes" id="UP000235371">
    <property type="component" value="Unassembled WGS sequence"/>
</dbReference>
<accession>A0A2J6TCX5</accession>
<dbReference type="RefSeq" id="XP_024737757.1">
    <property type="nucleotide sequence ID" value="XM_024872350.1"/>
</dbReference>
<evidence type="ECO:0000313" key="1">
    <source>
        <dbReference type="EMBL" id="PMD60853.1"/>
    </source>
</evidence>
<sequence length="106" mass="11985">MEQLPDKQAMATTKSLNGKRHWINSLSVRHLPHCKTLGSRNSSYTAATFSLVSKILALRWVRGVISAPLRRPLPQQCWASYSTNTSLSRPFITVILVGYLKQNFEL</sequence>
<gene>
    <name evidence="1" type="ORF">K444DRAFT_381780</name>
</gene>
<keyword evidence="2" id="KW-1185">Reference proteome</keyword>
<protein>
    <submittedName>
        <fullName evidence="1">Uncharacterized protein</fullName>
    </submittedName>
</protein>
<dbReference type="AlphaFoldDB" id="A0A2J6TCX5"/>
<dbReference type="EMBL" id="KZ613787">
    <property type="protein sequence ID" value="PMD60853.1"/>
    <property type="molecule type" value="Genomic_DNA"/>
</dbReference>
<dbReference type="InParanoid" id="A0A2J6TCX5"/>
<organism evidence="1 2">
    <name type="scientific">Hyaloscypha bicolor E</name>
    <dbReference type="NCBI Taxonomy" id="1095630"/>
    <lineage>
        <taxon>Eukaryota</taxon>
        <taxon>Fungi</taxon>
        <taxon>Dikarya</taxon>
        <taxon>Ascomycota</taxon>
        <taxon>Pezizomycotina</taxon>
        <taxon>Leotiomycetes</taxon>
        <taxon>Helotiales</taxon>
        <taxon>Hyaloscyphaceae</taxon>
        <taxon>Hyaloscypha</taxon>
        <taxon>Hyaloscypha bicolor</taxon>
    </lineage>
</organism>